<organism evidence="1 2">
    <name type="scientific">Aggregatimonas sangjinii</name>
    <dbReference type="NCBI Taxonomy" id="2583587"/>
    <lineage>
        <taxon>Bacteria</taxon>
        <taxon>Pseudomonadati</taxon>
        <taxon>Bacteroidota</taxon>
        <taxon>Flavobacteriia</taxon>
        <taxon>Flavobacteriales</taxon>
        <taxon>Flavobacteriaceae</taxon>
        <taxon>Aggregatimonas</taxon>
    </lineage>
</organism>
<dbReference type="KEGG" id="asag:FGM00_02635"/>
<accession>A0A5B7SKJ4</accession>
<dbReference type="RefSeq" id="WP_138851420.1">
    <property type="nucleotide sequence ID" value="NZ_CP040710.1"/>
</dbReference>
<reference evidence="1 2" key="1">
    <citation type="submission" date="2019-05" db="EMBL/GenBank/DDBJ databases">
        <title>Genome sequencing of F202Z8.</title>
        <authorList>
            <person name="Kwon Y.M."/>
        </authorList>
    </citation>
    <scope>NUCLEOTIDE SEQUENCE [LARGE SCALE GENOMIC DNA]</scope>
    <source>
        <strain evidence="1 2">F202Z8</strain>
    </source>
</reference>
<protein>
    <recommendedName>
        <fullName evidence="3">PhoP regulatory network protein YrbL</fullName>
    </recommendedName>
</protein>
<dbReference type="Proteomes" id="UP000310017">
    <property type="component" value="Chromosome"/>
</dbReference>
<name>A0A5B7SKJ4_9FLAO</name>
<sequence>MVTLHKTNYIGEGTYQMCYVHPDFNNLCLKLRKGIRTNKSRVDQEIKYYEKIQKRNIGFPFLSKYHGELETNLGIASVFDMVRDETTNDISASMYDYLLRDDSPFSDELFITKLKELKGVLVKNKILIRDLTAKNICCKVLANKSVELIIIDGVGHRDFIPMVEWFEILTRRKMNKIFDRKKLYSMTEHREWLAHRNLLY</sequence>
<gene>
    <name evidence="1" type="ORF">FGM00_02635</name>
</gene>
<dbReference type="AlphaFoldDB" id="A0A5B7SKJ4"/>
<keyword evidence="2" id="KW-1185">Reference proteome</keyword>
<evidence type="ECO:0008006" key="3">
    <source>
        <dbReference type="Google" id="ProtNLM"/>
    </source>
</evidence>
<dbReference type="InterPro" id="IPR019647">
    <property type="entry name" value="PhoP_reg_network_YrbL"/>
</dbReference>
<dbReference type="EMBL" id="CP040710">
    <property type="protein sequence ID" value="QCW99065.1"/>
    <property type="molecule type" value="Genomic_DNA"/>
</dbReference>
<dbReference type="Pfam" id="PF10707">
    <property type="entry name" value="YrbL-PhoP_reg"/>
    <property type="match status" value="1"/>
</dbReference>
<dbReference type="OrthoDB" id="595236at2"/>
<evidence type="ECO:0000313" key="1">
    <source>
        <dbReference type="EMBL" id="QCW99065.1"/>
    </source>
</evidence>
<proteinExistence type="predicted"/>
<evidence type="ECO:0000313" key="2">
    <source>
        <dbReference type="Proteomes" id="UP000310017"/>
    </source>
</evidence>